<dbReference type="PANTHER" id="PTHR43575:SF1">
    <property type="entry name" value="PROTEIN ABCI7, CHLOROPLASTIC"/>
    <property type="match status" value="1"/>
</dbReference>
<dbReference type="NCBIfam" id="TIGR01981">
    <property type="entry name" value="sufD"/>
    <property type="match status" value="1"/>
</dbReference>
<dbReference type="RefSeq" id="WP_183416622.1">
    <property type="nucleotide sequence ID" value="NZ_JACHXA010000005.1"/>
</dbReference>
<feature type="domain" description="SUF system FeS cluster assembly SufBD core" evidence="2">
    <location>
        <begin position="184"/>
        <end position="412"/>
    </location>
</feature>
<dbReference type="PANTHER" id="PTHR43575">
    <property type="entry name" value="PROTEIN ABCI7, CHLOROPLASTIC"/>
    <property type="match status" value="1"/>
</dbReference>
<dbReference type="AlphaFoldDB" id="A0A839SVU0"/>
<organism evidence="4 5">
    <name type="scientific">Limibacillus halophilus</name>
    <dbReference type="NCBI Taxonomy" id="1579333"/>
    <lineage>
        <taxon>Bacteria</taxon>
        <taxon>Pseudomonadati</taxon>
        <taxon>Pseudomonadota</taxon>
        <taxon>Alphaproteobacteria</taxon>
        <taxon>Rhodospirillales</taxon>
        <taxon>Rhodovibrionaceae</taxon>
        <taxon>Limibacillus</taxon>
    </lineage>
</organism>
<dbReference type="InterPro" id="IPR037284">
    <property type="entry name" value="SUF_FeS_clus_asmbl_SufBD_sf"/>
</dbReference>
<evidence type="ECO:0000313" key="4">
    <source>
        <dbReference type="EMBL" id="MBB3065800.1"/>
    </source>
</evidence>
<dbReference type="InterPro" id="IPR055346">
    <property type="entry name" value="Fe-S_cluster_assembly_SufBD"/>
</dbReference>
<comment type="caution">
    <text evidence="4">The sequence shown here is derived from an EMBL/GenBank/DDBJ whole genome shotgun (WGS) entry which is preliminary data.</text>
</comment>
<dbReference type="Pfam" id="PF01458">
    <property type="entry name" value="SUFBD_core"/>
    <property type="match status" value="1"/>
</dbReference>
<dbReference type="SUPFAM" id="SSF101960">
    <property type="entry name" value="Stabilizer of iron transporter SufD"/>
    <property type="match status" value="1"/>
</dbReference>
<evidence type="ECO:0000259" key="2">
    <source>
        <dbReference type="Pfam" id="PF01458"/>
    </source>
</evidence>
<evidence type="ECO:0000313" key="5">
    <source>
        <dbReference type="Proteomes" id="UP000581135"/>
    </source>
</evidence>
<evidence type="ECO:0000256" key="1">
    <source>
        <dbReference type="ARBA" id="ARBA00043967"/>
    </source>
</evidence>
<dbReference type="GO" id="GO:0016226">
    <property type="term" value="P:iron-sulfur cluster assembly"/>
    <property type="evidence" value="ECO:0007669"/>
    <property type="project" value="InterPro"/>
</dbReference>
<dbReference type="Proteomes" id="UP000581135">
    <property type="component" value="Unassembled WGS sequence"/>
</dbReference>
<reference evidence="4 5" key="1">
    <citation type="submission" date="2020-08" db="EMBL/GenBank/DDBJ databases">
        <title>Genomic Encyclopedia of Type Strains, Phase III (KMG-III): the genomes of soil and plant-associated and newly described type strains.</title>
        <authorList>
            <person name="Whitman W."/>
        </authorList>
    </citation>
    <scope>NUCLEOTIDE SEQUENCE [LARGE SCALE GENOMIC DNA]</scope>
    <source>
        <strain evidence="4 5">CECT 8803</strain>
    </source>
</reference>
<protein>
    <submittedName>
        <fullName evidence="4">Fe-S cluster assembly protein SufD</fullName>
    </submittedName>
</protein>
<gene>
    <name evidence="4" type="ORF">FHR98_002096</name>
</gene>
<accession>A0A839SVU0</accession>
<sequence>MQTSVEEKLMGALSGAGAEAAALPAQDWLAESRHQALERFRQKGMPSRQLESWKYTSLNALAKLDYAGGSAELALPDRLPSLLADDAHGYRLVFVDGRLQEQTSRLDGIPDGVTLNGLSIISQGERPAWLQSSLGQIATEEREAPLLDLNNAFLSDGAVLRIASGLELDRPVELIFLYSAAANEVRASQPRLLVVLEANSRATVIEHHQNLGGGTSFSNGVAEFSLASGSALKHLRLQELSHSSHYFMNSQASLERDASYEGFLLALGAAVAREDFRIRLAGGGSSCKLNGVYLLTGRQHSDITSVIDHLAPHTSCDEVIKGALDQQSRGVFQGLIKVEKHAQKIEGNQSHRALLLSRGAEVNAKPELEIYADDVVCSHGATVGELDADALFYLRSRGIPPHQARKLLIEAFLRDTVELCSDIALRAGLTDRLGAKLAAMTGEDL</sequence>
<evidence type="ECO:0000259" key="3">
    <source>
        <dbReference type="Pfam" id="PF19295"/>
    </source>
</evidence>
<dbReference type="InterPro" id="IPR011542">
    <property type="entry name" value="SUF_FeS_clus_asmbl_SufD"/>
</dbReference>
<dbReference type="Pfam" id="PF19295">
    <property type="entry name" value="SufBD_N"/>
    <property type="match status" value="1"/>
</dbReference>
<name>A0A839SVU0_9PROT</name>
<feature type="domain" description="SUF system FeS cluster assembly SufBD N-terminal" evidence="3">
    <location>
        <begin position="26"/>
        <end position="173"/>
    </location>
</feature>
<comment type="similarity">
    <text evidence="1">Belongs to the iron-sulfur cluster assembly SufBD family.</text>
</comment>
<dbReference type="InterPro" id="IPR045595">
    <property type="entry name" value="SufBD_N"/>
</dbReference>
<dbReference type="EMBL" id="JACHXA010000005">
    <property type="protein sequence ID" value="MBB3065800.1"/>
    <property type="molecule type" value="Genomic_DNA"/>
</dbReference>
<proteinExistence type="inferred from homology"/>
<keyword evidence="5" id="KW-1185">Reference proteome</keyword>
<dbReference type="InterPro" id="IPR000825">
    <property type="entry name" value="SUF_FeS_clus_asmbl_SufBD_core"/>
</dbReference>